<organism evidence="3 4">
    <name type="scientific">Mycolicibacterium komossense</name>
    <dbReference type="NCBI Taxonomy" id="1779"/>
    <lineage>
        <taxon>Bacteria</taxon>
        <taxon>Bacillati</taxon>
        <taxon>Actinomycetota</taxon>
        <taxon>Actinomycetes</taxon>
        <taxon>Mycobacteriales</taxon>
        <taxon>Mycobacteriaceae</taxon>
        <taxon>Mycolicibacterium</taxon>
    </lineage>
</organism>
<evidence type="ECO:0000256" key="2">
    <source>
        <dbReference type="SAM" id="Phobius"/>
    </source>
</evidence>
<proteinExistence type="predicted"/>
<feature type="transmembrane region" description="Helical" evidence="2">
    <location>
        <begin position="125"/>
        <end position="144"/>
    </location>
</feature>
<feature type="region of interest" description="Disordered" evidence="1">
    <location>
        <begin position="57"/>
        <end position="100"/>
    </location>
</feature>
<keyword evidence="2" id="KW-0812">Transmembrane</keyword>
<comment type="caution">
    <text evidence="3">The sequence shown here is derived from an EMBL/GenBank/DDBJ whole genome shotgun (WGS) entry which is preliminary data.</text>
</comment>
<reference evidence="3 4" key="1">
    <citation type="journal article" date="2022" name="BMC Genomics">
        <title>Comparative genome analysis of mycobacteria focusing on tRNA and non-coding RNA.</title>
        <authorList>
            <person name="Behra P.R.K."/>
            <person name="Pettersson B.M.F."/>
            <person name="Ramesh M."/>
            <person name="Das S."/>
            <person name="Dasgupta S."/>
            <person name="Kirsebom L.A."/>
        </authorList>
    </citation>
    <scope>NUCLEOTIDE SEQUENCE [LARGE SCALE GENOMIC DNA]</scope>
    <source>
        <strain evidence="3 4">DSM 44078</strain>
    </source>
</reference>
<evidence type="ECO:0000256" key="1">
    <source>
        <dbReference type="SAM" id="MobiDB-lite"/>
    </source>
</evidence>
<dbReference type="EMBL" id="JACKTY010000020">
    <property type="protein sequence ID" value="MCV7226158.1"/>
    <property type="molecule type" value="Genomic_DNA"/>
</dbReference>
<protein>
    <submittedName>
        <fullName evidence="3">Uncharacterized protein</fullName>
    </submittedName>
</protein>
<evidence type="ECO:0000313" key="3">
    <source>
        <dbReference type="EMBL" id="MCV7226158.1"/>
    </source>
</evidence>
<dbReference type="RefSeq" id="WP_264066986.1">
    <property type="nucleotide sequence ID" value="NZ_JACKTY010000020.1"/>
</dbReference>
<accession>A0ABT3C9P5</accession>
<sequence>MGTEPVSSELATAVIYLADAEGAGRAAAHLAAPLAGVVLVVLGVVYLIRGARAKRRAPLHPPQPPWPSHPPQPPWPPPWQPEYPSHQGYQPPHGYYPPPQPYPAGPLPWTGAPPTRTSTHGRTGAILLVIGILLLGVTVVSAAGRVVTEAKSAIEVGECADMAAAGTPNDLIAIDCADPAAVDELASRSETNECPDGQPVGSAKSLYASMSNGSIAYCFIPNLKQGQCYTVDTGSWVFKPADCSAEFAVLVAKRVDGKSDESLCGADAKPIAYPQPPRTYCVQPPS</sequence>
<evidence type="ECO:0000313" key="4">
    <source>
        <dbReference type="Proteomes" id="UP001526201"/>
    </source>
</evidence>
<name>A0ABT3C9P5_9MYCO</name>
<keyword evidence="2" id="KW-1133">Transmembrane helix</keyword>
<dbReference type="Proteomes" id="UP001526201">
    <property type="component" value="Unassembled WGS sequence"/>
</dbReference>
<feature type="transmembrane region" description="Helical" evidence="2">
    <location>
        <begin position="26"/>
        <end position="48"/>
    </location>
</feature>
<keyword evidence="2" id="KW-0472">Membrane</keyword>
<keyword evidence="4" id="KW-1185">Reference proteome</keyword>
<feature type="compositionally biased region" description="Pro residues" evidence="1">
    <location>
        <begin position="59"/>
        <end position="81"/>
    </location>
</feature>
<gene>
    <name evidence="3" type="ORF">H7J73_08955</name>
</gene>